<sequence>TLQARLHFHPIQQRRFHRASPNISKLPFFYFTTMSPSDKIAIIGHNGWAAQAIVKSLATQAFTTPLRVLARDASSIASLPDNVEVARYSWDREESITSALHGVDILLSFIGHEGLSDQTRLVPYMRNASIRLFAPSDLALPYTPEERKTVTVPREKEQLEVTLKNAGVPFVTILIGNFTSFALDSPYMGIDIVNNRILHTGKSRENPVWLCSRDYVAAGYASLFSLCSVSTLAGRTIGLNELHPTTGDIESALHKKAGVPPRVAFDSVQNATDLAKADRLDALVRKKMGDGTHNVGQDIWEVEGYRKRTLDDFISGDALEGPKYIKTDETTRHFLDQYFF</sequence>
<feature type="domain" description="NmrA-like" evidence="3">
    <location>
        <begin position="37"/>
        <end position="179"/>
    </location>
</feature>
<dbReference type="PANTHER" id="PTHR47706:SF9">
    <property type="entry name" value="NMRA-LIKE DOMAIN-CONTAINING PROTEIN-RELATED"/>
    <property type="match status" value="1"/>
</dbReference>
<name>A0A4T0BXS5_AURPU</name>
<gene>
    <name evidence="4" type="ORF">D6C78_05299</name>
</gene>
<evidence type="ECO:0000313" key="4">
    <source>
        <dbReference type="EMBL" id="TIA36612.1"/>
    </source>
</evidence>
<feature type="non-terminal residue" evidence="4">
    <location>
        <position position="1"/>
    </location>
</feature>
<dbReference type="Proteomes" id="UP000308724">
    <property type="component" value="Unassembled WGS sequence"/>
</dbReference>
<dbReference type="InterPro" id="IPR051609">
    <property type="entry name" value="NmrA/Isoflavone_reductase-like"/>
</dbReference>
<keyword evidence="1" id="KW-0521">NADP</keyword>
<evidence type="ECO:0000313" key="5">
    <source>
        <dbReference type="Proteomes" id="UP000308724"/>
    </source>
</evidence>
<dbReference type="InterPro" id="IPR008030">
    <property type="entry name" value="NmrA-like"/>
</dbReference>
<keyword evidence="2" id="KW-0560">Oxidoreductase</keyword>
<dbReference type="InterPro" id="IPR036291">
    <property type="entry name" value="NAD(P)-bd_dom_sf"/>
</dbReference>
<reference evidence="4 5" key="1">
    <citation type="submission" date="2018-10" db="EMBL/GenBank/DDBJ databases">
        <title>Fifty Aureobasidium pullulans genomes reveal a recombining polyextremotolerant generalist.</title>
        <authorList>
            <person name="Gostincar C."/>
            <person name="Turk M."/>
            <person name="Zajc J."/>
            <person name="Gunde-Cimerman N."/>
        </authorList>
    </citation>
    <scope>NUCLEOTIDE SEQUENCE [LARGE SCALE GENOMIC DNA]</scope>
    <source>
        <strain evidence="4 5">EXF-1645</strain>
    </source>
</reference>
<evidence type="ECO:0000256" key="1">
    <source>
        <dbReference type="ARBA" id="ARBA00022857"/>
    </source>
</evidence>
<dbReference type="PANTHER" id="PTHR47706">
    <property type="entry name" value="NMRA-LIKE FAMILY PROTEIN"/>
    <property type="match status" value="1"/>
</dbReference>
<comment type="caution">
    <text evidence="4">The sequence shown here is derived from an EMBL/GenBank/DDBJ whole genome shotgun (WGS) entry which is preliminary data.</text>
</comment>
<organism evidence="4 5">
    <name type="scientific">Aureobasidium pullulans</name>
    <name type="common">Black yeast</name>
    <name type="synonym">Pullularia pullulans</name>
    <dbReference type="NCBI Taxonomy" id="5580"/>
    <lineage>
        <taxon>Eukaryota</taxon>
        <taxon>Fungi</taxon>
        <taxon>Dikarya</taxon>
        <taxon>Ascomycota</taxon>
        <taxon>Pezizomycotina</taxon>
        <taxon>Dothideomycetes</taxon>
        <taxon>Dothideomycetidae</taxon>
        <taxon>Dothideales</taxon>
        <taxon>Saccotheciaceae</taxon>
        <taxon>Aureobasidium</taxon>
    </lineage>
</organism>
<dbReference type="EMBL" id="QZBZ01000100">
    <property type="protein sequence ID" value="TIA36612.1"/>
    <property type="molecule type" value="Genomic_DNA"/>
</dbReference>
<evidence type="ECO:0000259" key="3">
    <source>
        <dbReference type="Pfam" id="PF05368"/>
    </source>
</evidence>
<proteinExistence type="predicted"/>
<dbReference type="SUPFAM" id="SSF51735">
    <property type="entry name" value="NAD(P)-binding Rossmann-fold domains"/>
    <property type="match status" value="1"/>
</dbReference>
<dbReference type="Pfam" id="PF05368">
    <property type="entry name" value="NmrA"/>
    <property type="match status" value="1"/>
</dbReference>
<accession>A0A4T0BXS5</accession>
<dbReference type="Gene3D" id="3.40.50.720">
    <property type="entry name" value="NAD(P)-binding Rossmann-like Domain"/>
    <property type="match status" value="1"/>
</dbReference>
<dbReference type="GO" id="GO:0016491">
    <property type="term" value="F:oxidoreductase activity"/>
    <property type="evidence" value="ECO:0007669"/>
    <property type="project" value="UniProtKB-KW"/>
</dbReference>
<evidence type="ECO:0000256" key="2">
    <source>
        <dbReference type="ARBA" id="ARBA00023002"/>
    </source>
</evidence>
<protein>
    <recommendedName>
        <fullName evidence="3">NmrA-like domain-containing protein</fullName>
    </recommendedName>
</protein>
<dbReference type="AlphaFoldDB" id="A0A4T0BXS5"/>